<name>A0A8J3Q266_9ACTN</name>
<evidence type="ECO:0000259" key="4">
    <source>
        <dbReference type="Pfam" id="PF08450"/>
    </source>
</evidence>
<evidence type="ECO:0000313" key="6">
    <source>
        <dbReference type="Proteomes" id="UP000612899"/>
    </source>
</evidence>
<dbReference type="EMBL" id="BONY01000001">
    <property type="protein sequence ID" value="GIH02102.1"/>
    <property type="molecule type" value="Genomic_DNA"/>
</dbReference>
<feature type="binding site" evidence="3">
    <location>
        <position position="14"/>
    </location>
    <ligand>
        <name>a divalent metal cation</name>
        <dbReference type="ChEBI" id="CHEBI:60240"/>
    </ligand>
</feature>
<dbReference type="GO" id="GO:0019853">
    <property type="term" value="P:L-ascorbic acid biosynthetic process"/>
    <property type="evidence" value="ECO:0007669"/>
    <property type="project" value="TreeGrafter"/>
</dbReference>
<dbReference type="PRINTS" id="PR01790">
    <property type="entry name" value="SMP30FAMILY"/>
</dbReference>
<dbReference type="PANTHER" id="PTHR10907:SF47">
    <property type="entry name" value="REGUCALCIN"/>
    <property type="match status" value="1"/>
</dbReference>
<feature type="binding site" evidence="3">
    <location>
        <position position="145"/>
    </location>
    <ligand>
        <name>a divalent metal cation</name>
        <dbReference type="ChEBI" id="CHEBI:60240"/>
    </ligand>
</feature>
<feature type="binding site" evidence="3">
    <location>
        <position position="195"/>
    </location>
    <ligand>
        <name>a divalent metal cation</name>
        <dbReference type="ChEBI" id="CHEBI:60240"/>
    </ligand>
</feature>
<dbReference type="InterPro" id="IPR005511">
    <property type="entry name" value="SMP-30"/>
</dbReference>
<dbReference type="GO" id="GO:0005509">
    <property type="term" value="F:calcium ion binding"/>
    <property type="evidence" value="ECO:0007669"/>
    <property type="project" value="TreeGrafter"/>
</dbReference>
<feature type="active site" description="Proton donor/acceptor" evidence="2">
    <location>
        <position position="195"/>
    </location>
</feature>
<dbReference type="Pfam" id="PF08450">
    <property type="entry name" value="SGL"/>
    <property type="match status" value="1"/>
</dbReference>
<dbReference type="Gene3D" id="2.120.10.30">
    <property type="entry name" value="TolB, C-terminal domain"/>
    <property type="match status" value="1"/>
</dbReference>
<keyword evidence="6" id="KW-1185">Reference proteome</keyword>
<evidence type="ECO:0000256" key="3">
    <source>
        <dbReference type="PIRSR" id="PIRSR605511-2"/>
    </source>
</evidence>
<sequence length="288" mass="31157">MPEVFSDVKCELGESALWDARLSRFYWVDITGQKIYSRDWPSGPTRTLQLPDPVGSVALRAGGGLLAALRHSLVYCDIDSGDLEVVYTLETDLAGNRFNDGAVDPQGRFWFGSMDMAESQPTGTFYCFHPDRTVSASFGGIICSNGPAWSPDGRTVYHVDSTRQVVRAYDFEPGTGTVGQGRVFVCDEGEPWYPDGVTVDAEGFVWNCKWDGGRIVRYAPDGSVDRVVMVPVPRPTRCAFVGPDLSTLAVTSASIGLSADQLAQAPLSGQVLLLDPGCRGLATPWFAG</sequence>
<proteinExistence type="inferred from homology"/>
<evidence type="ECO:0000313" key="5">
    <source>
        <dbReference type="EMBL" id="GIH02102.1"/>
    </source>
</evidence>
<dbReference type="GO" id="GO:0004341">
    <property type="term" value="F:gluconolactonase activity"/>
    <property type="evidence" value="ECO:0007669"/>
    <property type="project" value="TreeGrafter"/>
</dbReference>
<gene>
    <name evidence="5" type="ORF">Rhe02_01690</name>
</gene>
<accession>A0A8J3Q266</accession>
<evidence type="ECO:0000256" key="1">
    <source>
        <dbReference type="ARBA" id="ARBA00008853"/>
    </source>
</evidence>
<keyword evidence="3" id="KW-0862">Zinc</keyword>
<dbReference type="SUPFAM" id="SSF63829">
    <property type="entry name" value="Calcium-dependent phosphotriesterase"/>
    <property type="match status" value="1"/>
</dbReference>
<feature type="binding site" evidence="3">
    <location>
        <position position="99"/>
    </location>
    <ligand>
        <name>substrate</name>
    </ligand>
</feature>
<dbReference type="InterPro" id="IPR011042">
    <property type="entry name" value="6-blade_b-propeller_TolB-like"/>
</dbReference>
<dbReference type="Proteomes" id="UP000612899">
    <property type="component" value="Unassembled WGS sequence"/>
</dbReference>
<organism evidence="5 6">
    <name type="scientific">Rhizocola hellebori</name>
    <dbReference type="NCBI Taxonomy" id="1392758"/>
    <lineage>
        <taxon>Bacteria</taxon>
        <taxon>Bacillati</taxon>
        <taxon>Actinomycetota</taxon>
        <taxon>Actinomycetes</taxon>
        <taxon>Micromonosporales</taxon>
        <taxon>Micromonosporaceae</taxon>
        <taxon>Rhizocola</taxon>
    </lineage>
</organism>
<dbReference type="InterPro" id="IPR013658">
    <property type="entry name" value="SGL"/>
</dbReference>
<dbReference type="RefSeq" id="WP_203906040.1">
    <property type="nucleotide sequence ID" value="NZ_BONY01000001.1"/>
</dbReference>
<comment type="caution">
    <text evidence="5">The sequence shown here is derived from an EMBL/GenBank/DDBJ whole genome shotgun (WGS) entry which is preliminary data.</text>
</comment>
<protein>
    <recommendedName>
        <fullName evidence="4">SMP-30/Gluconolactonase/LRE-like region domain-containing protein</fullName>
    </recommendedName>
</protein>
<dbReference type="AlphaFoldDB" id="A0A8J3Q266"/>
<comment type="similarity">
    <text evidence="1">Belongs to the SMP-30/CGR1 family.</text>
</comment>
<feature type="domain" description="SMP-30/Gluconolactonase/LRE-like region" evidence="4">
    <location>
        <begin position="12"/>
        <end position="253"/>
    </location>
</feature>
<feature type="binding site" evidence="3">
    <location>
        <position position="97"/>
    </location>
    <ligand>
        <name>substrate</name>
    </ligand>
</feature>
<evidence type="ECO:0000256" key="2">
    <source>
        <dbReference type="PIRSR" id="PIRSR605511-1"/>
    </source>
</evidence>
<reference evidence="5" key="1">
    <citation type="submission" date="2021-01" db="EMBL/GenBank/DDBJ databases">
        <title>Whole genome shotgun sequence of Rhizocola hellebori NBRC 109834.</title>
        <authorList>
            <person name="Komaki H."/>
            <person name="Tamura T."/>
        </authorList>
    </citation>
    <scope>NUCLEOTIDE SEQUENCE</scope>
    <source>
        <strain evidence="5">NBRC 109834</strain>
    </source>
</reference>
<keyword evidence="3" id="KW-0479">Metal-binding</keyword>
<comment type="cofactor">
    <cofactor evidence="3">
        <name>Zn(2+)</name>
        <dbReference type="ChEBI" id="CHEBI:29105"/>
    </cofactor>
    <text evidence="3">Binds 1 divalent metal cation per subunit.</text>
</comment>
<dbReference type="PANTHER" id="PTHR10907">
    <property type="entry name" value="REGUCALCIN"/>
    <property type="match status" value="1"/>
</dbReference>